<dbReference type="PANTHER" id="PTHR21198:SF7">
    <property type="entry name" value="ASPARTATE-GLUTAMATE RACEMASE FAMILY"/>
    <property type="match status" value="1"/>
</dbReference>
<dbReference type="SUPFAM" id="SSF53681">
    <property type="entry name" value="Aspartate/glutamate racemase"/>
    <property type="match status" value="2"/>
</dbReference>
<reference evidence="3 4" key="1">
    <citation type="journal article" date="2004" name="Proc. Natl. Acad. Sci. U.S.A.">
        <title>Genome sequence of Picrophilus torridus and its implications for life around pH 0.</title>
        <authorList>
            <person name="Futterer O."/>
            <person name="Angelov A."/>
            <person name="Liesegang H."/>
            <person name="Gottschalk G."/>
            <person name="Schleper C."/>
            <person name="Schepers B."/>
            <person name="Dock C."/>
            <person name="Antranikian G."/>
            <person name="Liebl W."/>
        </authorList>
    </citation>
    <scope>NUCLEOTIDE SEQUENCE [LARGE SCALE GENOMIC DNA]</scope>
    <source>
        <strain evidence="4">ATCC 700027 / DSM 9790 / JCM 10055 / NBRC 100828</strain>
    </source>
</reference>
<dbReference type="NCBIfam" id="TIGR00035">
    <property type="entry name" value="asp_race"/>
    <property type="match status" value="1"/>
</dbReference>
<dbReference type="PDB" id="5B19">
    <property type="method" value="X-ray"/>
    <property type="resolution" value="1.85 A"/>
    <property type="chains" value="A/B=1-232"/>
</dbReference>
<dbReference type="Pfam" id="PF01177">
    <property type="entry name" value="Asp_Glu_race"/>
    <property type="match status" value="1"/>
</dbReference>
<evidence type="ECO:0000313" key="4">
    <source>
        <dbReference type="Proteomes" id="UP000000438"/>
    </source>
</evidence>
<organism evidence="3 4">
    <name type="scientific">Picrophilus torridus (strain ATCC 700027 / DSM 9790 / JCM 10055 / NBRC 100828 / KAW 2/3)</name>
    <dbReference type="NCBI Taxonomy" id="1122961"/>
    <lineage>
        <taxon>Archaea</taxon>
        <taxon>Methanobacteriati</taxon>
        <taxon>Thermoplasmatota</taxon>
        <taxon>Thermoplasmata</taxon>
        <taxon>Thermoplasmatales</taxon>
        <taxon>Picrophilaceae</taxon>
        <taxon>Picrophilus</taxon>
    </lineage>
</organism>
<dbReference type="BRENDA" id="5.1.1.13">
    <property type="organism ID" value="7518"/>
</dbReference>
<reference evidence="5" key="2">
    <citation type="journal article" date="2016" name="Extremophiles">
        <title>Structural and functional characterization of aspartate racemase from the acidothermophilic archaeon Picrophilus torridus.</title>
        <authorList>
            <person name="Aihara T."/>
            <person name="Ito T."/>
            <person name="Yamanaka Y."/>
            <person name="Noguchi K."/>
            <person name="Odaka M."/>
            <person name="Sekine M."/>
            <person name="Homma H."/>
            <person name="Yohda M."/>
        </authorList>
    </citation>
    <scope>X-RAY CRYSTALLOGRAPHY (1.85 ANGSTROMS)</scope>
</reference>
<dbReference type="OrthoDB" id="359449at2157"/>
<name>Q6L2R8_PICTO</name>
<dbReference type="SMR" id="Q6L2R8"/>
<protein>
    <submittedName>
        <fullName evidence="3">Aspartate racemase</fullName>
        <ecNumber evidence="3">5.1.1.13</ecNumber>
    </submittedName>
</protein>
<dbReference type="PANTHER" id="PTHR21198">
    <property type="entry name" value="GLUTAMATE RACEMASE"/>
    <property type="match status" value="1"/>
</dbReference>
<dbReference type="Proteomes" id="UP000000438">
    <property type="component" value="Chromosome"/>
</dbReference>
<dbReference type="InParanoid" id="Q6L2R8"/>
<keyword evidence="2 3" id="KW-0413">Isomerase</keyword>
<evidence type="ECO:0000313" key="3">
    <source>
        <dbReference type="EMBL" id="AAT42734.1"/>
    </source>
</evidence>
<dbReference type="PaxDb" id="263820-PTO0149"/>
<dbReference type="eggNOG" id="arCOG02005">
    <property type="taxonomic scope" value="Archaea"/>
</dbReference>
<dbReference type="AlphaFoldDB" id="Q6L2R8"/>
<dbReference type="EC" id="5.1.1.13" evidence="3"/>
<comment type="similarity">
    <text evidence="1">Belongs to the aspartate/glutamate racemases family.</text>
</comment>
<dbReference type="EMBL" id="AE017261">
    <property type="protein sequence ID" value="AAT42734.1"/>
    <property type="molecule type" value="Genomic_DNA"/>
</dbReference>
<accession>Q6L2R8</accession>
<dbReference type="PDBsum" id="5B19"/>
<dbReference type="KEGG" id="pto:PTO0149"/>
<proteinExistence type="evidence at protein level"/>
<dbReference type="RefSeq" id="WP_011176950.1">
    <property type="nucleotide sequence ID" value="NC_005877.1"/>
</dbReference>
<dbReference type="InterPro" id="IPR001920">
    <property type="entry name" value="Asp/Glu_race"/>
</dbReference>
<gene>
    <name evidence="3" type="ordered locus">PTO0149</name>
</gene>
<evidence type="ECO:0007829" key="5">
    <source>
        <dbReference type="PDB" id="5B19"/>
    </source>
</evidence>
<dbReference type="Gene3D" id="3.40.50.1860">
    <property type="match status" value="2"/>
</dbReference>
<evidence type="ECO:0000256" key="1">
    <source>
        <dbReference type="ARBA" id="ARBA00007847"/>
    </source>
</evidence>
<dbReference type="STRING" id="263820.PTO0149"/>
<dbReference type="GeneID" id="2843916"/>
<dbReference type="InterPro" id="IPR015942">
    <property type="entry name" value="Asp/Glu/hydantoin_racemase"/>
</dbReference>
<dbReference type="InterPro" id="IPR004380">
    <property type="entry name" value="Asp_race"/>
</dbReference>
<dbReference type="HOGENOM" id="CLU_055360_2_2_2"/>
<evidence type="ECO:0000256" key="2">
    <source>
        <dbReference type="ARBA" id="ARBA00023235"/>
    </source>
</evidence>
<sequence>MGKIVGIIGGMGPVATVKFIEKLTSMTDAEIDQDHVRYVLYNDPEIPDRIEAYFENMESPVNAINNGIKYLESIGIDTIGMACNTAHIWFKEFVYKSNFLNMIDLTASVLKKSGFKNVLLLSTNATVSSGIYTGKLRDYNINTVIPDQDIVMKSIHYVKVNDTKMARETIEPVINGHRNEVDALLLACTEMPVIISEKTYNIPVIDSDEALAAALIKSAGKRLKKEYRLYDL</sequence>
<keyword evidence="5" id="KW-0002">3D-structure</keyword>
<dbReference type="GO" id="GO:0047689">
    <property type="term" value="F:aspartate racemase activity"/>
    <property type="evidence" value="ECO:0007669"/>
    <property type="project" value="UniProtKB-EC"/>
</dbReference>